<protein>
    <submittedName>
        <fullName evidence="1">Macaca fascicularis brain cDNA clone: QtrA-15721, similar to human hypothetical protein FLJ31810 (FLJ31810), mRNA, RefSeq: NM_152570.1</fullName>
    </submittedName>
</protein>
<dbReference type="AlphaFoldDB" id="I7GNI7"/>
<organism evidence="1">
    <name type="scientific">Macaca fascicularis</name>
    <name type="common">Crab-eating macaque</name>
    <name type="synonym">Cynomolgus monkey</name>
    <dbReference type="NCBI Taxonomy" id="9541"/>
    <lineage>
        <taxon>Eukaryota</taxon>
        <taxon>Metazoa</taxon>
        <taxon>Chordata</taxon>
        <taxon>Craniata</taxon>
        <taxon>Vertebrata</taxon>
        <taxon>Euteleostomi</taxon>
        <taxon>Mammalia</taxon>
        <taxon>Eutheria</taxon>
        <taxon>Euarchontoglires</taxon>
        <taxon>Primates</taxon>
        <taxon>Haplorrhini</taxon>
        <taxon>Catarrhini</taxon>
        <taxon>Cercopithecidae</taxon>
        <taxon>Cercopithecinae</taxon>
        <taxon>Macaca</taxon>
    </lineage>
</organism>
<reference evidence="2" key="3">
    <citation type="submission" date="2025-05" db="UniProtKB">
        <authorList>
            <consortium name="Ensembl"/>
        </authorList>
    </citation>
    <scope>IDENTIFICATION</scope>
</reference>
<dbReference type="EMBL" id="AB174257">
    <property type="protein sequence ID" value="BAE91319.1"/>
    <property type="molecule type" value="mRNA"/>
</dbReference>
<keyword evidence="3" id="KW-1185">Reference proteome</keyword>
<name>I7GNI7_MACFA</name>
<dbReference type="Proteomes" id="UP000233100">
    <property type="component" value="Chromosome 15"/>
</dbReference>
<evidence type="ECO:0000313" key="2">
    <source>
        <dbReference type="Ensembl" id="ENSMFAP00000049883.1"/>
    </source>
</evidence>
<reference evidence="1" key="1">
    <citation type="journal article" date="2007" name="PLoS Biol.">
        <title>Rate of evolution in brain-expressed genes in humans and other primates.</title>
        <authorList>
            <person name="Wang H.-Y."/>
            <person name="Chien H.-C."/>
            <person name="Osada N."/>
            <person name="Hashimoto K."/>
            <person name="Sugano S."/>
            <person name="Gojobori T."/>
            <person name="Chou C.-K."/>
            <person name="Tsai S.-F."/>
            <person name="Wu C.-I."/>
            <person name="Shen C.-K.J."/>
        </authorList>
    </citation>
    <scope>NUCLEOTIDE SEQUENCE</scope>
</reference>
<dbReference type="Ensembl" id="ENSMFAT00000102536.1">
    <property type="protein sequence ID" value="ENSMFAP00000049883.1"/>
    <property type="gene ID" value="ENSMFAG00000061659.1"/>
</dbReference>
<evidence type="ECO:0000313" key="1">
    <source>
        <dbReference type="EMBL" id="BAE91319.1"/>
    </source>
</evidence>
<reference evidence="2 3" key="2">
    <citation type="submission" date="2013-03" db="EMBL/GenBank/DDBJ databases">
        <authorList>
            <person name="Warren W."/>
            <person name="Wilson R.K."/>
        </authorList>
    </citation>
    <scope>NUCLEOTIDE SEQUENCE</scope>
</reference>
<accession>I7GNI7</accession>
<proteinExistence type="evidence at transcript level"/>
<dbReference type="GeneTree" id="ENSGT01150000289143"/>
<sequence length="51" mass="5622">MINYPAWISPSGQELCVGDSKGWIFQKSKPGPSTTAAFPRRIETPFQLPGE</sequence>
<evidence type="ECO:0000313" key="3">
    <source>
        <dbReference type="Proteomes" id="UP000233100"/>
    </source>
</evidence>